<gene>
    <name evidence="1" type="ORF">OKIT_1490</name>
</gene>
<dbReference type="AlphaFoldDB" id="G9WFZ3"/>
<evidence type="ECO:0000313" key="1">
    <source>
        <dbReference type="EMBL" id="EHN59571.1"/>
    </source>
</evidence>
<dbReference type="STRING" id="336988.NT96_01100"/>
<dbReference type="RefSeq" id="WP_007746562.1">
    <property type="nucleotide sequence ID" value="NZ_CM001398.1"/>
</dbReference>
<sequence>MANQDRSLAQLAIFQQHLDLDSRRVAALSRALKQFLSAKNPVDNILAIRELMFVQLQSGPLTEFAPLFRFDDGFWLSQLFIRLLSFKNNDFFSTLDSQNKLSLGLRSRVLPNFEFIFVPAAIAAGGFYLQEANLQIRILYFDIRHQRFFIEPNGLLALFTSDIGKHLSSRQLELTVKALNDLAEVLQEDQFVLDLNIIQAENDAQLEINKADLPVAVSDRLFILAQANQVDIVALDDGFLLNLNSSLKLYFTQVVDRIGHAQWRFRVSDKNDSETFLSVLLKYAWLLNWYWDNIQDLQIAYRDEFFLG</sequence>
<dbReference type="EMBL" id="AFVZ01000001">
    <property type="protein sequence ID" value="EHN59571.1"/>
    <property type="molecule type" value="Genomic_DNA"/>
</dbReference>
<keyword evidence="2" id="KW-1185">Reference proteome</keyword>
<dbReference type="eggNOG" id="ENOG5033W0S">
    <property type="taxonomic scope" value="Bacteria"/>
</dbReference>
<name>G9WFZ3_9LACO</name>
<accession>G9WFZ3</accession>
<proteinExistence type="predicted"/>
<dbReference type="Proteomes" id="UP000004959">
    <property type="component" value="Chromosome"/>
</dbReference>
<dbReference type="HOGENOM" id="CLU_902649_0_0_9"/>
<dbReference type="PATRIC" id="fig|1045004.4.peg.1463"/>
<evidence type="ECO:0000313" key="2">
    <source>
        <dbReference type="Proteomes" id="UP000004959"/>
    </source>
</evidence>
<comment type="caution">
    <text evidence="1">The sequence shown here is derived from an EMBL/GenBank/DDBJ whole genome shotgun (WGS) entry which is preliminary data.</text>
</comment>
<reference evidence="1 2" key="1">
    <citation type="journal article" date="2012" name="PLoS ONE">
        <title>Functional divergence in the genus oenococcus as predicted by genome sequencing of the newly-described species, Oenococcus kitaharae.</title>
        <authorList>
            <person name="Borneman A.R."/>
            <person name="McCarthy J.M."/>
            <person name="Chambers P.J."/>
            <person name="Bartowsky E.J."/>
        </authorList>
    </citation>
    <scope>NUCLEOTIDE SEQUENCE [LARGE SCALE GENOMIC DNA]</scope>
    <source>
        <strain evidence="2">DSM17330</strain>
    </source>
</reference>
<protein>
    <submittedName>
        <fullName evidence="1">Uncharacterized protein</fullName>
    </submittedName>
</protein>
<organism evidence="1 2">
    <name type="scientific">Oenococcus kitaharae DSM 17330</name>
    <dbReference type="NCBI Taxonomy" id="1045004"/>
    <lineage>
        <taxon>Bacteria</taxon>
        <taxon>Bacillati</taxon>
        <taxon>Bacillota</taxon>
        <taxon>Bacilli</taxon>
        <taxon>Lactobacillales</taxon>
        <taxon>Lactobacillaceae</taxon>
        <taxon>Oenococcus</taxon>
    </lineage>
</organism>
<dbReference type="OrthoDB" id="2248799at2"/>